<dbReference type="GO" id="GO:1990904">
    <property type="term" value="C:ribonucleoprotein complex"/>
    <property type="evidence" value="ECO:0007669"/>
    <property type="project" value="UniProtKB-KW"/>
</dbReference>
<evidence type="ECO:0000256" key="7">
    <source>
        <dbReference type="ARBA" id="ARBA00035206"/>
    </source>
</evidence>
<keyword evidence="3 9" id="KW-0699">rRNA-binding</keyword>
<comment type="function">
    <text evidence="8 9">One of the proteins that surrounds the polypeptide exit tunnel on the outside of the subunit.</text>
</comment>
<evidence type="ECO:0000256" key="5">
    <source>
        <dbReference type="ARBA" id="ARBA00022980"/>
    </source>
</evidence>
<protein>
    <recommendedName>
        <fullName evidence="7 9">Large ribosomal subunit protein uL24</fullName>
    </recommendedName>
</protein>
<name>A0A543NMH8_9ACTN</name>
<comment type="similarity">
    <text evidence="2 9 10">Belongs to the universal ribosomal protein uL24 family.</text>
</comment>
<comment type="subunit">
    <text evidence="9">Part of the 50S ribosomal subunit.</text>
</comment>
<dbReference type="InterPro" id="IPR041988">
    <property type="entry name" value="Ribosomal_uL24_KOW"/>
</dbReference>
<keyword evidence="13" id="KW-1185">Reference proteome</keyword>
<dbReference type="InterPro" id="IPR003256">
    <property type="entry name" value="Ribosomal_uL24"/>
</dbReference>
<accession>A0A543NMH8</accession>
<dbReference type="InterPro" id="IPR014722">
    <property type="entry name" value="Rib_uL2_dom2"/>
</dbReference>
<reference evidence="12 13" key="1">
    <citation type="submission" date="2019-06" db="EMBL/GenBank/DDBJ databases">
        <title>Sequencing the genomes of 1000 actinobacteria strains.</title>
        <authorList>
            <person name="Klenk H.-P."/>
        </authorList>
    </citation>
    <scope>NUCLEOTIDE SEQUENCE [LARGE SCALE GENOMIC DNA]</scope>
    <source>
        <strain evidence="12 13">DSM 45015</strain>
    </source>
</reference>
<evidence type="ECO:0000256" key="9">
    <source>
        <dbReference type="HAMAP-Rule" id="MF_01326"/>
    </source>
</evidence>
<dbReference type="SMART" id="SM00739">
    <property type="entry name" value="KOW"/>
    <property type="match status" value="1"/>
</dbReference>
<dbReference type="EMBL" id="VFQC01000001">
    <property type="protein sequence ID" value="TQN33035.1"/>
    <property type="molecule type" value="Genomic_DNA"/>
</dbReference>
<dbReference type="GO" id="GO:0003735">
    <property type="term" value="F:structural constituent of ribosome"/>
    <property type="evidence" value="ECO:0007669"/>
    <property type="project" value="InterPro"/>
</dbReference>
<dbReference type="HAMAP" id="MF_01326_B">
    <property type="entry name" value="Ribosomal_uL24_B"/>
    <property type="match status" value="1"/>
</dbReference>
<keyword evidence="4 9" id="KW-0694">RNA-binding</keyword>
<dbReference type="Pfam" id="PF17136">
    <property type="entry name" value="ribosomal_L24"/>
    <property type="match status" value="1"/>
</dbReference>
<evidence type="ECO:0000313" key="13">
    <source>
        <dbReference type="Proteomes" id="UP000317422"/>
    </source>
</evidence>
<dbReference type="GO" id="GO:0005840">
    <property type="term" value="C:ribosome"/>
    <property type="evidence" value="ECO:0007669"/>
    <property type="project" value="UniProtKB-KW"/>
</dbReference>
<keyword evidence="6 9" id="KW-0687">Ribonucleoprotein</keyword>
<proteinExistence type="inferred from homology"/>
<dbReference type="PANTHER" id="PTHR12903">
    <property type="entry name" value="MITOCHONDRIAL RIBOSOMAL PROTEIN L24"/>
    <property type="match status" value="1"/>
</dbReference>
<evidence type="ECO:0000256" key="3">
    <source>
        <dbReference type="ARBA" id="ARBA00022730"/>
    </source>
</evidence>
<dbReference type="OrthoDB" id="9807419at2"/>
<dbReference type="InterPro" id="IPR005825">
    <property type="entry name" value="Ribosomal_uL24_CS"/>
</dbReference>
<dbReference type="Pfam" id="PF00467">
    <property type="entry name" value="KOW"/>
    <property type="match status" value="1"/>
</dbReference>
<evidence type="ECO:0000256" key="10">
    <source>
        <dbReference type="RuleBase" id="RU003477"/>
    </source>
</evidence>
<dbReference type="InterPro" id="IPR057264">
    <property type="entry name" value="Ribosomal_uL24_C"/>
</dbReference>
<gene>
    <name evidence="9" type="primary">rplX</name>
    <name evidence="12" type="ORF">FHX37_3029</name>
</gene>
<evidence type="ECO:0000313" key="12">
    <source>
        <dbReference type="EMBL" id="TQN33035.1"/>
    </source>
</evidence>
<evidence type="ECO:0000256" key="4">
    <source>
        <dbReference type="ARBA" id="ARBA00022884"/>
    </source>
</evidence>
<evidence type="ECO:0000256" key="8">
    <source>
        <dbReference type="ARBA" id="ARBA00058688"/>
    </source>
</evidence>
<organism evidence="12 13">
    <name type="scientific">Haloactinospora alba</name>
    <dbReference type="NCBI Taxonomy" id="405555"/>
    <lineage>
        <taxon>Bacteria</taxon>
        <taxon>Bacillati</taxon>
        <taxon>Actinomycetota</taxon>
        <taxon>Actinomycetes</taxon>
        <taxon>Streptosporangiales</taxon>
        <taxon>Nocardiopsidaceae</taxon>
        <taxon>Haloactinospora</taxon>
    </lineage>
</organism>
<dbReference type="GO" id="GO:0006412">
    <property type="term" value="P:translation"/>
    <property type="evidence" value="ECO:0007669"/>
    <property type="project" value="UniProtKB-UniRule"/>
</dbReference>
<dbReference type="GO" id="GO:0019843">
    <property type="term" value="F:rRNA binding"/>
    <property type="evidence" value="ECO:0007669"/>
    <property type="project" value="UniProtKB-UniRule"/>
</dbReference>
<keyword evidence="5 9" id="KW-0689">Ribosomal protein</keyword>
<feature type="domain" description="KOW" evidence="11">
    <location>
        <begin position="2"/>
        <end position="29"/>
    </location>
</feature>
<dbReference type="PROSITE" id="PS01108">
    <property type="entry name" value="RIBOSOMAL_L24"/>
    <property type="match status" value="1"/>
</dbReference>
<evidence type="ECO:0000256" key="2">
    <source>
        <dbReference type="ARBA" id="ARBA00010618"/>
    </source>
</evidence>
<dbReference type="Proteomes" id="UP000317422">
    <property type="component" value="Unassembled WGS sequence"/>
</dbReference>
<comment type="caution">
    <text evidence="12">The sequence shown here is derived from an EMBL/GenBank/DDBJ whole genome shotgun (WGS) entry which is preliminary data.</text>
</comment>
<dbReference type="FunFam" id="2.30.30.30:FF:000004">
    <property type="entry name" value="50S ribosomal protein L24"/>
    <property type="match status" value="1"/>
</dbReference>
<dbReference type="Gene3D" id="2.30.30.30">
    <property type="match status" value="1"/>
</dbReference>
<dbReference type="SUPFAM" id="SSF50104">
    <property type="entry name" value="Translation proteins SH3-like domain"/>
    <property type="match status" value="1"/>
</dbReference>
<sequence length="101" mass="10979">MKVKKEDEVVVIAGKDKGATGKVLRALPKEQRVVVEGVNLIKKHKKANPAGGQQGEVITKEAPIHVSNVALMEGGKPVRVGYRFEEDGTKVRISRHTGKDI</sequence>
<dbReference type="AlphaFoldDB" id="A0A543NMH8"/>
<evidence type="ECO:0000256" key="1">
    <source>
        <dbReference type="ARBA" id="ARBA00004072"/>
    </source>
</evidence>
<evidence type="ECO:0000259" key="11">
    <source>
        <dbReference type="SMART" id="SM00739"/>
    </source>
</evidence>
<dbReference type="NCBIfam" id="TIGR01079">
    <property type="entry name" value="rplX_bact"/>
    <property type="match status" value="1"/>
</dbReference>
<evidence type="ECO:0000256" key="6">
    <source>
        <dbReference type="ARBA" id="ARBA00023274"/>
    </source>
</evidence>
<dbReference type="CDD" id="cd06089">
    <property type="entry name" value="KOW_RPL26"/>
    <property type="match status" value="1"/>
</dbReference>
<dbReference type="RefSeq" id="WP_141924456.1">
    <property type="nucleotide sequence ID" value="NZ_VFQC01000001.1"/>
</dbReference>
<dbReference type="InterPro" id="IPR008991">
    <property type="entry name" value="Translation_prot_SH3-like_sf"/>
</dbReference>
<dbReference type="InterPro" id="IPR005824">
    <property type="entry name" value="KOW"/>
</dbReference>
<comment type="function">
    <text evidence="1 9">One of two assembly initiator proteins, it binds directly to the 5'-end of the 23S rRNA, where it nucleates assembly of the 50S subunit.</text>
</comment>